<accession>A0A2H0UD97</accession>
<gene>
    <name evidence="2" type="ORF">COU18_03730</name>
</gene>
<evidence type="ECO:0000313" key="2">
    <source>
        <dbReference type="EMBL" id="PIR83755.1"/>
    </source>
</evidence>
<organism evidence="2 3">
    <name type="scientific">Candidatus Kaiserbacteria bacterium CG10_big_fil_rev_8_21_14_0_10_51_14</name>
    <dbReference type="NCBI Taxonomy" id="1974610"/>
    <lineage>
        <taxon>Bacteria</taxon>
        <taxon>Candidatus Kaiseribacteriota</taxon>
    </lineage>
</organism>
<keyword evidence="1" id="KW-0472">Membrane</keyword>
<feature type="transmembrane region" description="Helical" evidence="1">
    <location>
        <begin position="66"/>
        <end position="84"/>
    </location>
</feature>
<protein>
    <submittedName>
        <fullName evidence="2">Uncharacterized protein</fullName>
    </submittedName>
</protein>
<keyword evidence="1" id="KW-0812">Transmembrane</keyword>
<evidence type="ECO:0000313" key="3">
    <source>
        <dbReference type="Proteomes" id="UP000231192"/>
    </source>
</evidence>
<dbReference type="EMBL" id="PFBK01000008">
    <property type="protein sequence ID" value="PIR83755.1"/>
    <property type="molecule type" value="Genomic_DNA"/>
</dbReference>
<sequence length="111" mass="12539">MQQIQELAARAAEELRGNCARTNLRHTRTFADALNAELSKPGRFDPNPWDRVAGAFQEKIRGRRNLHLFLFYLAGCVSLLAAVLEEQHQVPRFKLVRDTLRLCDAIASPAP</sequence>
<reference evidence="3" key="1">
    <citation type="submission" date="2017-09" db="EMBL/GenBank/DDBJ databases">
        <title>Depth-based differentiation of microbial function through sediment-hosted aquifers and enrichment of novel symbionts in the deep terrestrial subsurface.</title>
        <authorList>
            <person name="Probst A.J."/>
            <person name="Ladd B."/>
            <person name="Jarett J.K."/>
            <person name="Geller-Mcgrath D.E."/>
            <person name="Sieber C.M.K."/>
            <person name="Emerson J.B."/>
            <person name="Anantharaman K."/>
            <person name="Thomas B.C."/>
            <person name="Malmstrom R."/>
            <person name="Stieglmeier M."/>
            <person name="Klingl A."/>
            <person name="Woyke T."/>
            <person name="Ryan C.M."/>
            <person name="Banfield J.F."/>
        </authorList>
    </citation>
    <scope>NUCLEOTIDE SEQUENCE [LARGE SCALE GENOMIC DNA]</scope>
</reference>
<proteinExistence type="predicted"/>
<dbReference type="AlphaFoldDB" id="A0A2H0UD97"/>
<keyword evidence="1" id="KW-1133">Transmembrane helix</keyword>
<comment type="caution">
    <text evidence="2">The sequence shown here is derived from an EMBL/GenBank/DDBJ whole genome shotgun (WGS) entry which is preliminary data.</text>
</comment>
<dbReference type="Proteomes" id="UP000231192">
    <property type="component" value="Unassembled WGS sequence"/>
</dbReference>
<evidence type="ECO:0000256" key="1">
    <source>
        <dbReference type="SAM" id="Phobius"/>
    </source>
</evidence>
<name>A0A2H0UD97_9BACT</name>